<feature type="compositionally biased region" description="Polar residues" evidence="1">
    <location>
        <begin position="57"/>
        <end position="67"/>
    </location>
</feature>
<keyword evidence="3" id="KW-1185">Reference proteome</keyword>
<name>A0A164ZUA4_XYLHT</name>
<dbReference type="AlphaFoldDB" id="A0A164ZUA4"/>
<reference evidence="2 3" key="1">
    <citation type="journal article" date="2016" name="Fungal Biol.">
        <title>The genome of Xylona heveae provides a window into fungal endophytism.</title>
        <authorList>
            <person name="Gazis R."/>
            <person name="Kuo A."/>
            <person name="Riley R."/>
            <person name="LaButti K."/>
            <person name="Lipzen A."/>
            <person name="Lin J."/>
            <person name="Amirebrahimi M."/>
            <person name="Hesse C.N."/>
            <person name="Spatafora J.W."/>
            <person name="Henrissat B."/>
            <person name="Hainaut M."/>
            <person name="Grigoriev I.V."/>
            <person name="Hibbett D.S."/>
        </authorList>
    </citation>
    <scope>NUCLEOTIDE SEQUENCE [LARGE SCALE GENOMIC DNA]</scope>
    <source>
        <strain evidence="2 3">TC161</strain>
    </source>
</reference>
<organism evidence="2 3">
    <name type="scientific">Xylona heveae (strain CBS 132557 / TC161)</name>
    <dbReference type="NCBI Taxonomy" id="1328760"/>
    <lineage>
        <taxon>Eukaryota</taxon>
        <taxon>Fungi</taxon>
        <taxon>Dikarya</taxon>
        <taxon>Ascomycota</taxon>
        <taxon>Pezizomycotina</taxon>
        <taxon>Xylonomycetes</taxon>
        <taxon>Xylonales</taxon>
        <taxon>Xylonaceae</taxon>
        <taxon>Xylona</taxon>
    </lineage>
</organism>
<feature type="region of interest" description="Disordered" evidence="1">
    <location>
        <begin position="1"/>
        <end position="521"/>
    </location>
</feature>
<protein>
    <submittedName>
        <fullName evidence="2">Uncharacterized protein</fullName>
    </submittedName>
</protein>
<feature type="compositionally biased region" description="Basic residues" evidence="1">
    <location>
        <begin position="1"/>
        <end position="11"/>
    </location>
</feature>
<dbReference type="STRING" id="1328760.A0A164ZUA4"/>
<sequence length="899" mass="101560">MPGTRPRRRSSSSHAYSRQPAPELSRPQITTRSYTSDVRIPKMDYSRHPRGRDHSQDTMSSYRITRNVTKRRRWPPSPSVEDETEALSKELGSSDSLSSSDPNGGEVPSRGTVDQQPILLEVLPRADPPHNSKTSERQKDVQSSFDARKDGLSKHQGPPATQAGSRLDDTNDDDVIHVPRRQPSPYAYSKTAIPSQGNTHKSSKIVGLETEVQPPNVKHSSPASSREKSNENYQAGSSAWQPSIDSQQYSSSAWRENDVTAAPHGRVSSLQGDGSYQREKQWEKYLNSLPPSEHLSTSRQRSANGDRPGWHGSMSGGSSSPISHETYYDSHERKSRPSSWSGRSSAQSWGASENKAEVRSPSVLPSPPHSPGYISHGSEKDHYLRVNKHRSHSPAISPRPPSPLSPYKNLNSHSKESFYDEYPTPVDPDEPSLYGFGKNSPRHSTFPIERPRIEISSPSSHRRTPSAPIYLREQAPFLQPPPRLGPRSASYSDRAPSPKTFPLHAQAPFHHHHNPPPGFSHSPAYHDPISSHMAQPTPSFKAQLEALRICRRSRPSSRYNDWYTLRDYPKYDICPSCLDTVFGPAGFKDFFKPSAPKPPGTRSKCMFSFRWVRMAWILTLRRRLGNLGLIFAVLHVMSTEEPCPGEMGTCSHWRAPVDSGGDIVEDFLVCPRCIALVGAIFPCFRGSSTFQRIQLPNLHGAESCGLRASSTRFAAYIETLEYISEQSRISRTPPDTDRLVSFIDARLDLPECRKDDRLQGNLWHFISDVPHFTVCEECYFDVVLPEAKRGSWVARQLHPHPRRLLPQHEPVSCQLYSERMRTIFRLAASRDDLEYLVDQARRRKQVEEALQEEFSQLIRTKPGLTEHRVVFGQEHNALMDDHMTAAQLDRIVETWKQWE</sequence>
<proteinExistence type="predicted"/>
<evidence type="ECO:0000256" key="1">
    <source>
        <dbReference type="SAM" id="MobiDB-lite"/>
    </source>
</evidence>
<dbReference type="OrthoDB" id="5296at2759"/>
<dbReference type="EMBL" id="KV407466">
    <property type="protein sequence ID" value="KZF19529.1"/>
    <property type="molecule type" value="Genomic_DNA"/>
</dbReference>
<evidence type="ECO:0000313" key="3">
    <source>
        <dbReference type="Proteomes" id="UP000076632"/>
    </source>
</evidence>
<feature type="compositionally biased region" description="Polar residues" evidence="1">
    <location>
        <begin position="27"/>
        <end position="36"/>
    </location>
</feature>
<feature type="compositionally biased region" description="Polar residues" evidence="1">
    <location>
        <begin position="231"/>
        <end position="254"/>
    </location>
</feature>
<accession>A0A164ZUA4</accession>
<dbReference type="GeneID" id="28900738"/>
<feature type="compositionally biased region" description="Basic and acidic residues" evidence="1">
    <location>
        <begin position="39"/>
        <end position="56"/>
    </location>
</feature>
<gene>
    <name evidence="2" type="ORF">L228DRAFT_273935</name>
</gene>
<feature type="compositionally biased region" description="Polar residues" evidence="1">
    <location>
        <begin position="294"/>
        <end position="303"/>
    </location>
</feature>
<evidence type="ECO:0000313" key="2">
    <source>
        <dbReference type="EMBL" id="KZF19529.1"/>
    </source>
</evidence>
<feature type="compositionally biased region" description="Low complexity" evidence="1">
    <location>
        <begin position="89"/>
        <end position="100"/>
    </location>
</feature>
<dbReference type="Proteomes" id="UP000076632">
    <property type="component" value="Unassembled WGS sequence"/>
</dbReference>
<feature type="compositionally biased region" description="Basic and acidic residues" evidence="1">
    <location>
        <begin position="166"/>
        <end position="177"/>
    </location>
</feature>
<dbReference type="OMA" id="GYQDWYT"/>
<dbReference type="InParanoid" id="A0A164ZUA4"/>
<feature type="compositionally biased region" description="Low complexity" evidence="1">
    <location>
        <begin position="337"/>
        <end position="352"/>
    </location>
</feature>
<feature type="compositionally biased region" description="Basic and acidic residues" evidence="1">
    <location>
        <begin position="127"/>
        <end position="153"/>
    </location>
</feature>
<dbReference type="RefSeq" id="XP_018185084.1">
    <property type="nucleotide sequence ID" value="XM_018335601.1"/>
</dbReference>